<dbReference type="AlphaFoldDB" id="A0A0B7BWE3"/>
<dbReference type="InterPro" id="IPR045841">
    <property type="entry name" value="E3_UBR4_N"/>
</dbReference>
<gene>
    <name evidence="2" type="primary">ORF213117</name>
</gene>
<feature type="non-terminal residue" evidence="2">
    <location>
        <position position="1"/>
    </location>
</feature>
<reference evidence="2" key="1">
    <citation type="submission" date="2014-12" db="EMBL/GenBank/DDBJ databases">
        <title>Insight into the proteome of Arion vulgaris.</title>
        <authorList>
            <person name="Aradska J."/>
            <person name="Bulat T."/>
            <person name="Smidak R."/>
            <person name="Sarate P."/>
            <person name="Gangsoo J."/>
            <person name="Sialana F."/>
            <person name="Bilban M."/>
            <person name="Lubec G."/>
        </authorList>
    </citation>
    <scope>NUCLEOTIDE SEQUENCE</scope>
    <source>
        <tissue evidence="2">Skin</tissue>
    </source>
</reference>
<protein>
    <recommendedName>
        <fullName evidence="1">E3 ubiquitin-protein ligase UBR4 N-terminal domain-containing protein</fullName>
    </recommendedName>
</protein>
<accession>A0A0B7BWE3</accession>
<evidence type="ECO:0000259" key="1">
    <source>
        <dbReference type="Pfam" id="PF19423"/>
    </source>
</evidence>
<sequence length="109" mass="11871">TKMASLSDGGLSWSAVKNLLTTSYPAFKKSDIPEFTKLIVEKENEILHHEEEREAFYSLFVALASNALCSVSGTLSKTNLPHVSGACKVLLSFLLSRLKTPNRACAVTP</sequence>
<dbReference type="Pfam" id="PF19423">
    <property type="entry name" value="E3_UBR4_N"/>
    <property type="match status" value="1"/>
</dbReference>
<organism evidence="2">
    <name type="scientific">Arion vulgaris</name>
    <dbReference type="NCBI Taxonomy" id="1028688"/>
    <lineage>
        <taxon>Eukaryota</taxon>
        <taxon>Metazoa</taxon>
        <taxon>Spiralia</taxon>
        <taxon>Lophotrochozoa</taxon>
        <taxon>Mollusca</taxon>
        <taxon>Gastropoda</taxon>
        <taxon>Heterobranchia</taxon>
        <taxon>Euthyneura</taxon>
        <taxon>Panpulmonata</taxon>
        <taxon>Eupulmonata</taxon>
        <taxon>Stylommatophora</taxon>
        <taxon>Helicina</taxon>
        <taxon>Arionoidea</taxon>
        <taxon>Arionidae</taxon>
        <taxon>Arion</taxon>
    </lineage>
</organism>
<name>A0A0B7BWE3_9EUPU</name>
<feature type="non-terminal residue" evidence="2">
    <location>
        <position position="109"/>
    </location>
</feature>
<feature type="domain" description="E3 ubiquitin-protein ligase UBR4 N-terminal" evidence="1">
    <location>
        <begin position="54"/>
        <end position="108"/>
    </location>
</feature>
<dbReference type="EMBL" id="HACG01049836">
    <property type="protein sequence ID" value="CEK96701.1"/>
    <property type="molecule type" value="Transcribed_RNA"/>
</dbReference>
<proteinExistence type="predicted"/>
<evidence type="ECO:0000313" key="2">
    <source>
        <dbReference type="EMBL" id="CEK96701.1"/>
    </source>
</evidence>